<comment type="caution">
    <text evidence="1">The sequence shown here is derived from an EMBL/GenBank/DDBJ whole genome shotgun (WGS) entry which is preliminary data.</text>
</comment>
<reference evidence="1" key="1">
    <citation type="submission" date="2020-07" db="EMBL/GenBank/DDBJ databases">
        <title>The High-quality genome of the commercially important snow crab, Chionoecetes opilio.</title>
        <authorList>
            <person name="Jeong J.-H."/>
            <person name="Ryu S."/>
        </authorList>
    </citation>
    <scope>NUCLEOTIDE SEQUENCE</scope>
    <source>
        <strain evidence="1">MADBK_172401_WGS</strain>
        <tissue evidence="1">Digestive gland</tissue>
    </source>
</reference>
<dbReference type="Proteomes" id="UP000770661">
    <property type="component" value="Unassembled WGS sequence"/>
</dbReference>
<gene>
    <name evidence="1" type="ORF">GWK47_026991</name>
</gene>
<evidence type="ECO:0000313" key="1">
    <source>
        <dbReference type="EMBL" id="KAG0695252.1"/>
    </source>
</evidence>
<dbReference type="OrthoDB" id="1919336at2759"/>
<sequence>MKQPGEPDKQPAVIEHPLGFCQHSQAPATPKLEKMEVEEDNSWAEEATQDLLSRVASQLPPGRDTRSCRHRIKTVAWGAAALPCRTPEACQDHFMALYRKIDHLKTLTTVVDEMSKLVGSGMKDRRNRPLMPLHRFLKDYTTEMKADIKRKGGKHVQAGT</sequence>
<dbReference type="AlphaFoldDB" id="A0A8J8WD70"/>
<organism evidence="1 2">
    <name type="scientific">Chionoecetes opilio</name>
    <name type="common">Atlantic snow crab</name>
    <name type="synonym">Cancer opilio</name>
    <dbReference type="NCBI Taxonomy" id="41210"/>
    <lineage>
        <taxon>Eukaryota</taxon>
        <taxon>Metazoa</taxon>
        <taxon>Ecdysozoa</taxon>
        <taxon>Arthropoda</taxon>
        <taxon>Crustacea</taxon>
        <taxon>Multicrustacea</taxon>
        <taxon>Malacostraca</taxon>
        <taxon>Eumalacostraca</taxon>
        <taxon>Eucarida</taxon>
        <taxon>Decapoda</taxon>
        <taxon>Pleocyemata</taxon>
        <taxon>Brachyura</taxon>
        <taxon>Eubrachyura</taxon>
        <taxon>Majoidea</taxon>
        <taxon>Majidae</taxon>
        <taxon>Chionoecetes</taxon>
    </lineage>
</organism>
<dbReference type="EMBL" id="JACEEZ010026042">
    <property type="protein sequence ID" value="KAG0695252.1"/>
    <property type="molecule type" value="Genomic_DNA"/>
</dbReference>
<proteinExistence type="predicted"/>
<name>A0A8J8WD70_CHIOP</name>
<evidence type="ECO:0000313" key="2">
    <source>
        <dbReference type="Proteomes" id="UP000770661"/>
    </source>
</evidence>
<protein>
    <submittedName>
        <fullName evidence="1">Uncharacterized protein</fullName>
    </submittedName>
</protein>
<accession>A0A8J8WD70</accession>
<keyword evidence="2" id="KW-1185">Reference proteome</keyword>